<keyword evidence="2" id="KW-1185">Reference proteome</keyword>
<evidence type="ECO:0000313" key="2">
    <source>
        <dbReference type="Proteomes" id="UP000051789"/>
    </source>
</evidence>
<organism evidence="1 2">
    <name type="scientific">Lacticaseibacillus thailandensis DSM 22698 = JCM 13996</name>
    <dbReference type="NCBI Taxonomy" id="1423810"/>
    <lineage>
        <taxon>Bacteria</taxon>
        <taxon>Bacillati</taxon>
        <taxon>Bacillota</taxon>
        <taxon>Bacilli</taxon>
        <taxon>Lactobacillales</taxon>
        <taxon>Lactobacillaceae</taxon>
        <taxon>Lacticaseibacillus</taxon>
    </lineage>
</organism>
<reference evidence="1 2" key="1">
    <citation type="journal article" date="2015" name="Genome Announc.">
        <title>Expanding the biotechnology potential of lactobacilli through comparative genomics of 213 strains and associated genera.</title>
        <authorList>
            <person name="Sun Z."/>
            <person name="Harris H.M."/>
            <person name="McCann A."/>
            <person name="Guo C."/>
            <person name="Argimon S."/>
            <person name="Zhang W."/>
            <person name="Yang X."/>
            <person name="Jeffery I.B."/>
            <person name="Cooney J.C."/>
            <person name="Kagawa T.F."/>
            <person name="Liu W."/>
            <person name="Song Y."/>
            <person name="Salvetti E."/>
            <person name="Wrobel A."/>
            <person name="Rasinkangas P."/>
            <person name="Parkhill J."/>
            <person name="Rea M.C."/>
            <person name="O'Sullivan O."/>
            <person name="Ritari J."/>
            <person name="Douillard F.P."/>
            <person name="Paul Ross R."/>
            <person name="Yang R."/>
            <person name="Briner A.E."/>
            <person name="Felis G.E."/>
            <person name="de Vos W.M."/>
            <person name="Barrangou R."/>
            <person name="Klaenhammer T.R."/>
            <person name="Caufield P.W."/>
            <person name="Cui Y."/>
            <person name="Zhang H."/>
            <person name="O'Toole P.W."/>
        </authorList>
    </citation>
    <scope>NUCLEOTIDE SEQUENCE [LARGE SCALE GENOMIC DNA]</scope>
    <source>
        <strain evidence="1 2">DSM 22698</strain>
    </source>
</reference>
<dbReference type="PATRIC" id="fig|1423810.4.peg.453"/>
<sequence>MPLILPHFVRRQKQSGGCTVHLQTIFTFIEEDIMSQLSEEQRALHAQISTAADRAVSQAFTEDQVAARVRDWERGLGHAPTTAELATYLLHEMRGLLEDTLFEFMDQRQH</sequence>
<name>A0A0R2C8R2_9LACO</name>
<dbReference type="EMBL" id="AYZK01000001">
    <property type="protein sequence ID" value="KRM88158.1"/>
    <property type="molecule type" value="Genomic_DNA"/>
</dbReference>
<gene>
    <name evidence="1" type="ORF">FD19_GL000447</name>
</gene>
<comment type="caution">
    <text evidence="1">The sequence shown here is derived from an EMBL/GenBank/DDBJ whole genome shotgun (WGS) entry which is preliminary data.</text>
</comment>
<dbReference type="AlphaFoldDB" id="A0A0R2C8R2"/>
<dbReference type="STRING" id="1423810.FD19_GL000447"/>
<evidence type="ECO:0000313" key="1">
    <source>
        <dbReference type="EMBL" id="KRM88158.1"/>
    </source>
</evidence>
<accession>A0A0R2C8R2</accession>
<protein>
    <submittedName>
        <fullName evidence="1">Uncharacterized protein</fullName>
    </submittedName>
</protein>
<dbReference type="Proteomes" id="UP000051789">
    <property type="component" value="Unassembled WGS sequence"/>
</dbReference>
<proteinExistence type="predicted"/>